<dbReference type="GO" id="GO:0046872">
    <property type="term" value="F:metal ion binding"/>
    <property type="evidence" value="ECO:0007669"/>
    <property type="project" value="UniProtKB-KW"/>
</dbReference>
<comment type="cofactor">
    <cofactor evidence="6">
        <name>Mg(2+)</name>
        <dbReference type="ChEBI" id="CHEBI:18420"/>
    </cofactor>
    <text evidence="6">Binds 1 Mg(2+) ion per subunit.</text>
</comment>
<dbReference type="Pfam" id="PF05761">
    <property type="entry name" value="5_nucleotid"/>
    <property type="match status" value="1"/>
</dbReference>
<evidence type="ECO:0000256" key="2">
    <source>
        <dbReference type="ARBA" id="ARBA00022723"/>
    </source>
</evidence>
<keyword evidence="8" id="KW-1185">Reference proteome</keyword>
<evidence type="ECO:0000256" key="3">
    <source>
        <dbReference type="ARBA" id="ARBA00022801"/>
    </source>
</evidence>
<evidence type="ECO:0000256" key="4">
    <source>
        <dbReference type="ARBA" id="ARBA00022842"/>
    </source>
</evidence>
<dbReference type="EMBL" id="JAXQNO010000012">
    <property type="protein sequence ID" value="KAK4787422.1"/>
    <property type="molecule type" value="Genomic_DNA"/>
</dbReference>
<dbReference type="Proteomes" id="UP001346149">
    <property type="component" value="Unassembled WGS sequence"/>
</dbReference>
<dbReference type="FunFam" id="3.40.50.1000:FF:000117">
    <property type="entry name" value="Cytosolic purine 5-nucleotidase"/>
    <property type="match status" value="1"/>
</dbReference>
<reference evidence="7 8" key="1">
    <citation type="journal article" date="2023" name="Hortic Res">
        <title>Pangenome of water caltrop reveals structural variations and asymmetric subgenome divergence after allopolyploidization.</title>
        <authorList>
            <person name="Zhang X."/>
            <person name="Chen Y."/>
            <person name="Wang L."/>
            <person name="Yuan Y."/>
            <person name="Fang M."/>
            <person name="Shi L."/>
            <person name="Lu R."/>
            <person name="Comes H.P."/>
            <person name="Ma Y."/>
            <person name="Chen Y."/>
            <person name="Huang G."/>
            <person name="Zhou Y."/>
            <person name="Zheng Z."/>
            <person name="Qiu Y."/>
        </authorList>
    </citation>
    <scope>NUCLEOTIDE SEQUENCE [LARGE SCALE GENOMIC DNA]</scope>
    <source>
        <strain evidence="7">F231</strain>
    </source>
</reference>
<evidence type="ECO:0000256" key="6">
    <source>
        <dbReference type="PIRSR" id="PIRSR017434-2"/>
    </source>
</evidence>
<dbReference type="AlphaFoldDB" id="A0AAN7LIM4"/>
<keyword evidence="2 6" id="KW-0479">Metal-binding</keyword>
<dbReference type="InterPro" id="IPR008380">
    <property type="entry name" value="HAD-SF_hydro_IG_5-nucl"/>
</dbReference>
<dbReference type="PANTHER" id="PTHR12103:SF15">
    <property type="entry name" value="CYTOSOLIC PURINE 5'-NUCLEOTIDASE"/>
    <property type="match status" value="1"/>
</dbReference>
<organism evidence="7 8">
    <name type="scientific">Trapa natans</name>
    <name type="common">Water chestnut</name>
    <dbReference type="NCBI Taxonomy" id="22666"/>
    <lineage>
        <taxon>Eukaryota</taxon>
        <taxon>Viridiplantae</taxon>
        <taxon>Streptophyta</taxon>
        <taxon>Embryophyta</taxon>
        <taxon>Tracheophyta</taxon>
        <taxon>Spermatophyta</taxon>
        <taxon>Magnoliopsida</taxon>
        <taxon>eudicotyledons</taxon>
        <taxon>Gunneridae</taxon>
        <taxon>Pentapetalae</taxon>
        <taxon>rosids</taxon>
        <taxon>malvids</taxon>
        <taxon>Myrtales</taxon>
        <taxon>Lythraceae</taxon>
        <taxon>Trapa</taxon>
    </lineage>
</organism>
<keyword evidence="3" id="KW-0378">Hydrolase</keyword>
<dbReference type="InterPro" id="IPR023214">
    <property type="entry name" value="HAD_sf"/>
</dbReference>
<dbReference type="PANTHER" id="PTHR12103">
    <property type="entry name" value="5'-NUCLEOTIDASE DOMAIN-CONTAINING"/>
    <property type="match status" value="1"/>
</dbReference>
<feature type="binding site" evidence="6">
    <location>
        <position position="131"/>
    </location>
    <ligand>
        <name>GMP</name>
        <dbReference type="ChEBI" id="CHEBI:58115"/>
    </ligand>
</feature>
<feature type="binding site" evidence="6">
    <location>
        <position position="440"/>
    </location>
    <ligand>
        <name>Mg(2+)</name>
        <dbReference type="ChEBI" id="CHEBI:18420"/>
    </ligand>
</feature>
<dbReference type="Gene3D" id="3.40.50.1000">
    <property type="entry name" value="HAD superfamily/HAD-like"/>
    <property type="match status" value="1"/>
</dbReference>
<dbReference type="InterPro" id="IPR036412">
    <property type="entry name" value="HAD-like_sf"/>
</dbReference>
<protein>
    <submittedName>
        <fullName evidence="7">Uncharacterized protein</fullName>
    </submittedName>
</protein>
<keyword evidence="4 6" id="KW-0460">Magnesium</keyword>
<dbReference type="InterPro" id="IPR016695">
    <property type="entry name" value="Pur_nucleotidase"/>
</dbReference>
<feature type="active site" description="Proton donor" evidence="5">
    <location>
        <position position="131"/>
    </location>
</feature>
<sequence>MRVPRKPLSLCFSLFPPLGCRHRHRPFSSLLWVSPPILSNPIHTFGMHSSHRLFTSGPKRLFASYPMEKNLATVDGQGTLDQLHNGCRGHSPRPFVWSSPEGGQDIDIGKQIFCNRSLNMRNIVAVGFDMDYTLAQYKPETFESLAYEGTVRKLVNDLGYPHELLEWSFDWSYMVRGLVLDKKRGNILKMDRHKYVKVAYHGFRELSKEEKVETYGSTLIRDSFDEPDYALIDTLFSLAEAYLFAQLVDFKDNNPGRIPYSTGYAHMYKDVRAAVDLCHRDGTLKQMVAIDPKRYINEDANIVPMIKMLRDSGRATFLVTNSLWDYTNIVMNFLCSPYTSDGGACNFNWLRYFDVVITGSAKPGFFHDENRANLFEVEPETGMLLNTDNGTPMPQVGDVSPRLSLKSLDKGCRVFQGGSVGHLHKLLSIESSSQVLYVGDHIYGDILRSKKVLGWRTMLVVPELEREVELLWELRDSRKKLRLLRNDRDQIEDKIHHLKWSLRFENVEPEKKQKLSSTVMELEVKRDEVRLIHQKAQRECHLKFHKVWGQLMKTGYQNSRFAHQVERFACLYTSQVSNLSLYSPDKYYRPSEDYMPHEFHILPL</sequence>
<comment type="caution">
    <text evidence="7">The sequence shown here is derived from an EMBL/GenBank/DDBJ whole genome shotgun (WGS) entry which is preliminary data.</text>
</comment>
<dbReference type="SUPFAM" id="SSF56784">
    <property type="entry name" value="HAD-like"/>
    <property type="match status" value="1"/>
</dbReference>
<comment type="similarity">
    <text evidence="1">Belongs to the 5'(3')-deoxyribonucleotidase family.</text>
</comment>
<evidence type="ECO:0000256" key="5">
    <source>
        <dbReference type="PIRSR" id="PIRSR017434-1"/>
    </source>
</evidence>
<name>A0AAN7LIM4_TRANT</name>
<dbReference type="PIRSF" id="PIRSF017434">
    <property type="entry name" value="Purine_5'-nucleotidase"/>
    <property type="match status" value="1"/>
</dbReference>
<gene>
    <name evidence="7" type="ORF">SAY86_011255</name>
</gene>
<dbReference type="GO" id="GO:0008253">
    <property type="term" value="F:5'-nucleotidase activity"/>
    <property type="evidence" value="ECO:0007669"/>
    <property type="project" value="TreeGrafter"/>
</dbReference>
<feature type="active site" description="Nucleophile" evidence="5">
    <location>
        <position position="129"/>
    </location>
</feature>
<evidence type="ECO:0000256" key="1">
    <source>
        <dbReference type="ARBA" id="ARBA00009589"/>
    </source>
</evidence>
<dbReference type="NCBIfam" id="TIGR02244">
    <property type="entry name" value="HAD-IG-Ncltidse"/>
    <property type="match status" value="1"/>
</dbReference>
<dbReference type="CDD" id="cd07522">
    <property type="entry name" value="HAD_cN-II"/>
    <property type="match status" value="1"/>
</dbReference>
<evidence type="ECO:0000313" key="8">
    <source>
        <dbReference type="Proteomes" id="UP001346149"/>
    </source>
</evidence>
<accession>A0AAN7LIM4</accession>
<feature type="binding site" evidence="6">
    <location>
        <position position="129"/>
    </location>
    <ligand>
        <name>Mg(2+)</name>
        <dbReference type="ChEBI" id="CHEBI:18420"/>
    </ligand>
</feature>
<evidence type="ECO:0000313" key="7">
    <source>
        <dbReference type="EMBL" id="KAK4787422.1"/>
    </source>
</evidence>
<proteinExistence type="inferred from homology"/>